<evidence type="ECO:0000313" key="2">
    <source>
        <dbReference type="EMBL" id="MCQ8896213.1"/>
    </source>
</evidence>
<dbReference type="Proteomes" id="UP001204142">
    <property type="component" value="Unassembled WGS sequence"/>
</dbReference>
<feature type="transmembrane region" description="Helical" evidence="1">
    <location>
        <begin position="474"/>
        <end position="501"/>
    </location>
</feature>
<proteinExistence type="predicted"/>
<keyword evidence="3" id="KW-1185">Reference proteome</keyword>
<dbReference type="SUPFAM" id="SSF82693">
    <property type="entry name" value="Multidrug efflux transporter AcrB pore domain, PN1, PN2, PC1 and PC2 subdomains"/>
    <property type="match status" value="3"/>
</dbReference>
<feature type="transmembrane region" description="Helical" evidence="1">
    <location>
        <begin position="337"/>
        <end position="358"/>
    </location>
</feature>
<dbReference type="InterPro" id="IPR001036">
    <property type="entry name" value="Acrflvin-R"/>
</dbReference>
<dbReference type="Pfam" id="PF00873">
    <property type="entry name" value="ACR_tran"/>
    <property type="match status" value="1"/>
</dbReference>
<dbReference type="InterPro" id="IPR027463">
    <property type="entry name" value="AcrB_DN_DC_subdom"/>
</dbReference>
<comment type="caution">
    <text evidence="2">The sequence shown here is derived from an EMBL/GenBank/DDBJ whole genome shotgun (WGS) entry which is preliminary data.</text>
</comment>
<dbReference type="Gene3D" id="3.30.2090.10">
    <property type="entry name" value="Multidrug efflux transporter AcrB TolC docking domain, DN and DC subdomains"/>
    <property type="match status" value="2"/>
</dbReference>
<dbReference type="Gene3D" id="3.30.70.1430">
    <property type="entry name" value="Multidrug efflux transporter AcrB pore domain"/>
    <property type="match status" value="2"/>
</dbReference>
<feature type="transmembrane region" description="Helical" evidence="1">
    <location>
        <begin position="867"/>
        <end position="886"/>
    </location>
</feature>
<feature type="transmembrane region" description="Helical" evidence="1">
    <location>
        <begin position="370"/>
        <end position="392"/>
    </location>
</feature>
<feature type="transmembrane region" description="Helical" evidence="1">
    <location>
        <begin position="16"/>
        <end position="36"/>
    </location>
</feature>
<dbReference type="EMBL" id="JANIGO010000002">
    <property type="protein sequence ID" value="MCQ8896213.1"/>
    <property type="molecule type" value="Genomic_DNA"/>
</dbReference>
<feature type="transmembrane region" description="Helical" evidence="1">
    <location>
        <begin position="919"/>
        <end position="940"/>
    </location>
</feature>
<dbReference type="Gene3D" id="3.30.70.1440">
    <property type="entry name" value="Multidrug efflux transporter AcrB pore domain"/>
    <property type="match status" value="1"/>
</dbReference>
<gene>
    <name evidence="2" type="ORF">NQT62_07170</name>
</gene>
<name>A0ABT1WH74_9BURK</name>
<keyword evidence="1" id="KW-0812">Transmembrane</keyword>
<sequence length="1030" mass="113410">MKKLNISRWALENQPLIRFLLAVFIFAGSAAFFSLGQEEDPPFVFRGMVVRAYWPGATSMQMAQQVADPIEKVMQEVPYADKIRSYSKPGESVIFLLLKDSAPPKDVANIWYTTRKRVNDMASRLPHGVIGPFFNDEFGDTFGVMLAFSADGFKYNELKDFVTQVRQDLLRVPDVAKVQLFGVQAEKVYIDVSHYKLAKLGISAQSVLNQINAQNAVTSQGVLSLEEQKIFSRVQGQFESIDDIANTPIRAGNQTVLLKDFADIHRGYEDPPLSKMRVNGQEVIGLGISMVNGGDIIRLGKNLEKEEARILSQLPVGVEMMRVADQPESVRTSVNEFVKVLIEAIVIVLGVSFVSLGLHTKPLRVDMRPGLVVALTIPLVLAMTFLAMSYFGINLHKISLGALIIALGLLVDDAIIAVEMMVRKLEEGYSRFDAATFAYESTAVPMLTGTLITAAGFLPIALAKSAAGEYTYSIFAVTAIALLLSWIVAVVFVPYIGYWLLKKPRDGEGHHEVFDTPFYARFRRWIEACVRHRWITIGVTIAAFLLGGFSFKFIEQQFFPDSNRLEIMVDLWLPEGTSFAQTEAQAKKLETWLAQQPEVDRYAAFVGDGAPRFYLSLDQKFVQSNLTEFIVMPKDFQSREVLRKKMKDHLEQNFPDVRPRVTLLPNGPPVTYPVQFVVQGPDPYVVRAVADQVKAAVASSQYTRGTHDNWNENVKAMKVEVDQARARALGVSSESIAQASQVILAGAPIGQYREGNRLIDIVFRNPPSERDTLSELMNANVPTASGAYVPLSQVGKVTMGFEPGVIWRQNGDFAITVQADVVPGIQGTTVALAMNKALEPMRAQLPLGVRISLDGLAADSGKAQQSIMANVPLMLFLVLTLLMLQLKSFGRTLLVYFTGPLGIIGAAIALIATGRPFGFVAQLGVIALFGMIIRNSVILVDQIEQDRAAGVDPFEAIIGSTIRRSRPILLTAAAAVLAMIPLMRSQFWGPMAVAIMGGLIVATLLTLFFLPALYAAAYRIKKPMQTSNAL</sequence>
<feature type="transmembrane region" description="Helical" evidence="1">
    <location>
        <begin position="443"/>
        <end position="462"/>
    </location>
</feature>
<keyword evidence="1" id="KW-1133">Transmembrane helix</keyword>
<keyword evidence="1" id="KW-0472">Membrane</keyword>
<dbReference type="Gene3D" id="3.30.70.1320">
    <property type="entry name" value="Multidrug efflux transporter AcrB pore domain like"/>
    <property type="match status" value="1"/>
</dbReference>
<dbReference type="PANTHER" id="PTHR32063:SF18">
    <property type="entry name" value="CATION EFFLUX SYSTEM PROTEIN"/>
    <property type="match status" value="1"/>
</dbReference>
<feature type="transmembrane region" description="Helical" evidence="1">
    <location>
        <begin position="893"/>
        <end position="913"/>
    </location>
</feature>
<protein>
    <submittedName>
        <fullName evidence="2">Efflux RND transporter permease subunit</fullName>
    </submittedName>
</protein>
<feature type="transmembrane region" description="Helical" evidence="1">
    <location>
        <begin position="993"/>
        <end position="1017"/>
    </location>
</feature>
<dbReference type="SUPFAM" id="SSF82714">
    <property type="entry name" value="Multidrug efflux transporter AcrB TolC docking domain, DN and DC subdomains"/>
    <property type="match status" value="2"/>
</dbReference>
<accession>A0ABT1WH74</accession>
<organism evidence="2 3">
    <name type="scientific">Limnobacter humi</name>
    <dbReference type="NCBI Taxonomy" id="1778671"/>
    <lineage>
        <taxon>Bacteria</taxon>
        <taxon>Pseudomonadati</taxon>
        <taxon>Pseudomonadota</taxon>
        <taxon>Betaproteobacteria</taxon>
        <taxon>Burkholderiales</taxon>
        <taxon>Burkholderiaceae</taxon>
        <taxon>Limnobacter</taxon>
    </lineage>
</organism>
<evidence type="ECO:0000256" key="1">
    <source>
        <dbReference type="SAM" id="Phobius"/>
    </source>
</evidence>
<evidence type="ECO:0000313" key="3">
    <source>
        <dbReference type="Proteomes" id="UP001204142"/>
    </source>
</evidence>
<feature type="transmembrane region" description="Helical" evidence="1">
    <location>
        <begin position="968"/>
        <end position="987"/>
    </location>
</feature>
<dbReference type="SUPFAM" id="SSF82866">
    <property type="entry name" value="Multidrug efflux transporter AcrB transmembrane domain"/>
    <property type="match status" value="2"/>
</dbReference>
<reference evidence="2 3" key="1">
    <citation type="submission" date="2022-07" db="EMBL/GenBank/DDBJ databases">
        <authorList>
            <person name="Xamxidin M."/>
            <person name="Wu M."/>
        </authorList>
    </citation>
    <scope>NUCLEOTIDE SEQUENCE [LARGE SCALE GENOMIC DNA]</scope>
    <source>
        <strain evidence="2 3">NBRC 111650</strain>
    </source>
</reference>
<dbReference type="RefSeq" id="WP_256763979.1">
    <property type="nucleotide sequence ID" value="NZ_JANIGO010000002.1"/>
</dbReference>
<dbReference type="PRINTS" id="PR00702">
    <property type="entry name" value="ACRIFLAVINRP"/>
</dbReference>
<feature type="transmembrane region" description="Helical" evidence="1">
    <location>
        <begin position="534"/>
        <end position="554"/>
    </location>
</feature>
<dbReference type="Gene3D" id="1.20.1640.10">
    <property type="entry name" value="Multidrug efflux transporter AcrB transmembrane domain"/>
    <property type="match status" value="2"/>
</dbReference>
<feature type="transmembrane region" description="Helical" evidence="1">
    <location>
        <begin position="398"/>
        <end position="422"/>
    </location>
</feature>
<dbReference type="PANTHER" id="PTHR32063">
    <property type="match status" value="1"/>
</dbReference>